<evidence type="ECO:0000259" key="5">
    <source>
        <dbReference type="Pfam" id="PF08245"/>
    </source>
</evidence>
<evidence type="ECO:0000256" key="1">
    <source>
        <dbReference type="ARBA" id="ARBA00008276"/>
    </source>
</evidence>
<dbReference type="AlphaFoldDB" id="A0A7J0E616"/>
<dbReference type="SUPFAM" id="SSF53623">
    <property type="entry name" value="MurD-like peptide ligases, catalytic domain"/>
    <property type="match status" value="1"/>
</dbReference>
<evidence type="ECO:0000256" key="4">
    <source>
        <dbReference type="ARBA" id="ARBA00022840"/>
    </source>
</evidence>
<dbReference type="GO" id="GO:0008841">
    <property type="term" value="F:dihydrofolate synthase activity"/>
    <property type="evidence" value="ECO:0007669"/>
    <property type="project" value="TreeGrafter"/>
</dbReference>
<sequence length="227" mass="24022">MEVMDYLHNLKDYEKSGVPKGAGTDSKDGFDVGRMRRLMESLGNPQSKFKAVHIAGTKGKGSIAPFLSNILRAEGYSVGCYTRISSPIASPGNTVKEDKKSPHLHSSLSTSPITSCLRFQISHPISPSSLFAQEKVDIAVIEAGFGGARDATNIISSSGLAASVITTVGAEHLAALGGSLESVAIAKSGIIKHGRPVRNLYRVTCGLLYMGCTFTVCTVRHPLQMAA</sequence>
<organism evidence="6 7">
    <name type="scientific">Actinidia rufa</name>
    <dbReference type="NCBI Taxonomy" id="165716"/>
    <lineage>
        <taxon>Eukaryota</taxon>
        <taxon>Viridiplantae</taxon>
        <taxon>Streptophyta</taxon>
        <taxon>Embryophyta</taxon>
        <taxon>Tracheophyta</taxon>
        <taxon>Spermatophyta</taxon>
        <taxon>Magnoliopsida</taxon>
        <taxon>eudicotyledons</taxon>
        <taxon>Gunneridae</taxon>
        <taxon>Pentapetalae</taxon>
        <taxon>asterids</taxon>
        <taxon>Ericales</taxon>
        <taxon>Actinidiaceae</taxon>
        <taxon>Actinidia</taxon>
    </lineage>
</organism>
<comment type="similarity">
    <text evidence="1">Belongs to the folylpolyglutamate synthase family.</text>
</comment>
<dbReference type="Pfam" id="PF08245">
    <property type="entry name" value="Mur_ligase_M"/>
    <property type="match status" value="1"/>
</dbReference>
<feature type="domain" description="Mur ligase central" evidence="5">
    <location>
        <begin position="54"/>
        <end position="193"/>
    </location>
</feature>
<keyword evidence="4" id="KW-0067">ATP-binding</keyword>
<gene>
    <name evidence="6" type="ORF">Acr_02g0001000</name>
</gene>
<dbReference type="GO" id="GO:0005737">
    <property type="term" value="C:cytoplasm"/>
    <property type="evidence" value="ECO:0007669"/>
    <property type="project" value="TreeGrafter"/>
</dbReference>
<dbReference type="EMBL" id="BJWL01000002">
    <property type="protein sequence ID" value="GFY81860.1"/>
    <property type="molecule type" value="Genomic_DNA"/>
</dbReference>
<dbReference type="PANTHER" id="PTHR11136">
    <property type="entry name" value="FOLYLPOLYGLUTAMATE SYNTHASE-RELATED"/>
    <property type="match status" value="1"/>
</dbReference>
<accession>A0A7J0E616</accession>
<keyword evidence="7" id="KW-1185">Reference proteome</keyword>
<dbReference type="OrthoDB" id="5212574at2759"/>
<evidence type="ECO:0000313" key="7">
    <source>
        <dbReference type="Proteomes" id="UP000585474"/>
    </source>
</evidence>
<protein>
    <submittedName>
        <fullName evidence="6">Folylpolyglutamate synthetase family protein</fullName>
    </submittedName>
</protein>
<dbReference type="InterPro" id="IPR001645">
    <property type="entry name" value="Folylpolyglutamate_synth"/>
</dbReference>
<dbReference type="GO" id="GO:0005524">
    <property type="term" value="F:ATP binding"/>
    <property type="evidence" value="ECO:0007669"/>
    <property type="project" value="UniProtKB-KW"/>
</dbReference>
<dbReference type="PANTHER" id="PTHR11136:SF0">
    <property type="entry name" value="DIHYDROFOLATE SYNTHETASE-RELATED"/>
    <property type="match status" value="1"/>
</dbReference>
<dbReference type="GO" id="GO:0004326">
    <property type="term" value="F:tetrahydrofolylpolyglutamate synthase activity"/>
    <property type="evidence" value="ECO:0007669"/>
    <property type="project" value="InterPro"/>
</dbReference>
<dbReference type="InterPro" id="IPR036565">
    <property type="entry name" value="Mur-like_cat_sf"/>
</dbReference>
<dbReference type="PROSITE" id="PS01011">
    <property type="entry name" value="FOLYLPOLYGLU_SYNT_1"/>
    <property type="match status" value="1"/>
</dbReference>
<proteinExistence type="inferred from homology"/>
<name>A0A7J0E616_9ERIC</name>
<dbReference type="Gene3D" id="3.40.1190.10">
    <property type="entry name" value="Mur-like, catalytic domain"/>
    <property type="match status" value="1"/>
</dbReference>
<comment type="caution">
    <text evidence="6">The sequence shown here is derived from an EMBL/GenBank/DDBJ whole genome shotgun (WGS) entry which is preliminary data.</text>
</comment>
<evidence type="ECO:0000256" key="2">
    <source>
        <dbReference type="ARBA" id="ARBA00022598"/>
    </source>
</evidence>
<reference evidence="6 7" key="1">
    <citation type="submission" date="2019-07" db="EMBL/GenBank/DDBJ databases">
        <title>De Novo Assembly of kiwifruit Actinidia rufa.</title>
        <authorList>
            <person name="Sugita-Konishi S."/>
            <person name="Sato K."/>
            <person name="Mori E."/>
            <person name="Abe Y."/>
            <person name="Kisaki G."/>
            <person name="Hamano K."/>
            <person name="Suezawa K."/>
            <person name="Otani M."/>
            <person name="Fukuda T."/>
            <person name="Manabe T."/>
            <person name="Gomi K."/>
            <person name="Tabuchi M."/>
            <person name="Akimitsu K."/>
            <person name="Kataoka I."/>
        </authorList>
    </citation>
    <scope>NUCLEOTIDE SEQUENCE [LARGE SCALE GENOMIC DNA]</scope>
    <source>
        <strain evidence="7">cv. Fuchu</strain>
    </source>
</reference>
<keyword evidence="3" id="KW-0547">Nucleotide-binding</keyword>
<keyword evidence="2" id="KW-0436">Ligase</keyword>
<dbReference type="InterPro" id="IPR018109">
    <property type="entry name" value="Folylpolyglutamate_synth_CS"/>
</dbReference>
<dbReference type="InterPro" id="IPR013221">
    <property type="entry name" value="Mur_ligase_cen"/>
</dbReference>
<evidence type="ECO:0000256" key="3">
    <source>
        <dbReference type="ARBA" id="ARBA00022741"/>
    </source>
</evidence>
<dbReference type="Proteomes" id="UP000585474">
    <property type="component" value="Unassembled WGS sequence"/>
</dbReference>
<evidence type="ECO:0000313" key="6">
    <source>
        <dbReference type="EMBL" id="GFY81860.1"/>
    </source>
</evidence>